<organism evidence="5 6">
    <name type="scientific">Paenibacillus allorhizosphaerae</name>
    <dbReference type="NCBI Taxonomy" id="2849866"/>
    <lineage>
        <taxon>Bacteria</taxon>
        <taxon>Bacillati</taxon>
        <taxon>Bacillota</taxon>
        <taxon>Bacilli</taxon>
        <taxon>Bacillales</taxon>
        <taxon>Paenibacillaceae</taxon>
        <taxon>Paenibacillus</taxon>
    </lineage>
</organism>
<keyword evidence="3 4" id="KW-0732">Signal</keyword>
<reference evidence="5 6" key="1">
    <citation type="submission" date="2021-06" db="EMBL/GenBank/DDBJ databases">
        <authorList>
            <person name="Criscuolo A."/>
        </authorList>
    </citation>
    <scope>NUCLEOTIDE SEQUENCE [LARGE SCALE GENOMIC DNA]</scope>
    <source>
        <strain evidence="6">CIP 111802</strain>
    </source>
</reference>
<feature type="chain" id="PRO_5045979181" description="Extracellular solute-binding protein" evidence="4">
    <location>
        <begin position="21"/>
        <end position="439"/>
    </location>
</feature>
<dbReference type="Pfam" id="PF13416">
    <property type="entry name" value="SBP_bac_8"/>
    <property type="match status" value="1"/>
</dbReference>
<comment type="similarity">
    <text evidence="1">Belongs to the bacterial solute-binding protein 1 family.</text>
</comment>
<feature type="signal peptide" evidence="4">
    <location>
        <begin position="1"/>
        <end position="20"/>
    </location>
</feature>
<evidence type="ECO:0000256" key="1">
    <source>
        <dbReference type="ARBA" id="ARBA00008520"/>
    </source>
</evidence>
<dbReference type="PANTHER" id="PTHR43649:SF34">
    <property type="entry name" value="ABC TRANSPORTER PERIPLASMIC-BINDING PROTEIN YCJN-RELATED"/>
    <property type="match status" value="1"/>
</dbReference>
<evidence type="ECO:0008006" key="7">
    <source>
        <dbReference type="Google" id="ProtNLM"/>
    </source>
</evidence>
<dbReference type="RefSeq" id="WP_218101968.1">
    <property type="nucleotide sequence ID" value="NZ_CAJVCE010000022.1"/>
</dbReference>
<sequence length="439" mass="49230">MVKNSLQLMMISVLAVSSLAGCTQEESATDPNADNMKTSQFKFPDEPLTLRMYQSSANISDDEFHDLIADPVKKKFPNVTMEIVRPAKKKEDLITAGEFPDLIYTNTTVIQEYVDLDLPLDLNPLIKKYNFDLGQFNQRPFDDIKAYSSKGQLFGVPFSVNFDVLYYNKDIFDKFGVSYPKDGMTWDEVIALGKKVTREENGIKYEGIYPTLIKYFSSQLSVPFVNPKTMRAELTTDGWKKVFETYKAIMDAQGGTDPGASLGKFNKNQTLAMMAHYGARVGELEQLLKEGKPVNWDMVSYPTFKELPGISQGLDTHYLMISTTGKQQEAAFQVLSFLTSGEAQMNVSRRGRVSALKDPKIREQFGADVQTLKGKNIQAVFKSTPAPLPVPTKYDGLVKEPNLQKYANEFLKGTADVNTILKQLEETVNKDIEARKAGN</sequence>
<proteinExistence type="inferred from homology"/>
<keyword evidence="6" id="KW-1185">Reference proteome</keyword>
<dbReference type="InterPro" id="IPR006061">
    <property type="entry name" value="SBP_1_CS"/>
</dbReference>
<evidence type="ECO:0000313" key="6">
    <source>
        <dbReference type="Proteomes" id="UP000730618"/>
    </source>
</evidence>
<comment type="caution">
    <text evidence="5">The sequence shown here is derived from an EMBL/GenBank/DDBJ whole genome shotgun (WGS) entry which is preliminary data.</text>
</comment>
<accession>A0ABM8VQM8</accession>
<dbReference type="PROSITE" id="PS51257">
    <property type="entry name" value="PROKAR_LIPOPROTEIN"/>
    <property type="match status" value="1"/>
</dbReference>
<evidence type="ECO:0000313" key="5">
    <source>
        <dbReference type="EMBL" id="CAG7654395.1"/>
    </source>
</evidence>
<protein>
    <recommendedName>
        <fullName evidence="7">Extracellular solute-binding protein</fullName>
    </recommendedName>
</protein>
<dbReference type="PANTHER" id="PTHR43649">
    <property type="entry name" value="ARABINOSE-BINDING PROTEIN-RELATED"/>
    <property type="match status" value="1"/>
</dbReference>
<gene>
    <name evidence="5" type="ORF">PAECIP111802_05762</name>
</gene>
<evidence type="ECO:0000256" key="3">
    <source>
        <dbReference type="ARBA" id="ARBA00022729"/>
    </source>
</evidence>
<keyword evidence="2" id="KW-0813">Transport</keyword>
<name>A0ABM8VQM8_9BACL</name>
<dbReference type="InterPro" id="IPR050490">
    <property type="entry name" value="Bact_solute-bd_prot1"/>
</dbReference>
<dbReference type="EMBL" id="CAJVCE010000022">
    <property type="protein sequence ID" value="CAG7654395.1"/>
    <property type="molecule type" value="Genomic_DNA"/>
</dbReference>
<dbReference type="Proteomes" id="UP000730618">
    <property type="component" value="Unassembled WGS sequence"/>
</dbReference>
<dbReference type="PROSITE" id="PS01037">
    <property type="entry name" value="SBP_BACTERIAL_1"/>
    <property type="match status" value="1"/>
</dbReference>
<evidence type="ECO:0000256" key="4">
    <source>
        <dbReference type="SAM" id="SignalP"/>
    </source>
</evidence>
<dbReference type="InterPro" id="IPR006059">
    <property type="entry name" value="SBP"/>
</dbReference>
<evidence type="ECO:0000256" key="2">
    <source>
        <dbReference type="ARBA" id="ARBA00022448"/>
    </source>
</evidence>